<evidence type="ECO:0000256" key="11">
    <source>
        <dbReference type="ARBA" id="ARBA00023159"/>
    </source>
</evidence>
<keyword evidence="7 16" id="KW-0863">Zinc-finger</keyword>
<evidence type="ECO:0000256" key="1">
    <source>
        <dbReference type="ARBA" id="ARBA00006346"/>
    </source>
</evidence>
<keyword evidence="8 16" id="KW-0862">Zinc</keyword>
<evidence type="ECO:0000256" key="9">
    <source>
        <dbReference type="ARBA" id="ARBA00023015"/>
    </source>
</evidence>
<evidence type="ECO:0000256" key="3">
    <source>
        <dbReference type="ARBA" id="ARBA00022562"/>
    </source>
</evidence>
<dbReference type="InterPro" id="IPR001334">
    <property type="entry name" value="E6"/>
</dbReference>
<sequence length="140" mass="15549">MSLKGHTLLELCRYLNVSLQSFTLSCTFCNSVLDAVDKANFAASQLKVVVRDFAFKGACITCRRELAAQEKRRYLVCVGEADLVEAMTGTGIVHCTVRCLNCLALLSASEKLVAKGCCQPFYLVRHFWRAQCRNCRTPGC</sequence>
<dbReference type="SUPFAM" id="SSF161229">
    <property type="entry name" value="E6 C-terminal domain-like"/>
    <property type="match status" value="2"/>
</dbReference>
<keyword evidence="3 16" id="KW-1048">Host nucleus</keyword>
<gene>
    <name evidence="16 18" type="primary">E6</name>
</gene>
<comment type="caution">
    <text evidence="16">Lacks conserved residue(s) required for the propagation of feature annotation.</text>
</comment>
<evidence type="ECO:0000256" key="4">
    <source>
        <dbReference type="ARBA" id="ARBA00022581"/>
    </source>
</evidence>
<evidence type="ECO:0000256" key="10">
    <source>
        <dbReference type="ARBA" id="ARBA00023125"/>
    </source>
</evidence>
<comment type="subunit">
    <text evidence="16">Forms homodimers. Interacts with ubiquitin-protein ligase UBE3A/E6-AP; this interaction stimulates UBE3A ubiquitin activity. Interacts with host BAK1.</text>
</comment>
<keyword evidence="13 16" id="KW-1035">Host cytoplasm</keyword>
<keyword evidence="12 16" id="KW-0804">Transcription</keyword>
<organism evidence="18">
    <name type="scientific">Papillomaviridae RPVne-OR02-zj</name>
    <dbReference type="NCBI Taxonomy" id="2336760"/>
    <lineage>
        <taxon>Viruses</taxon>
        <taxon>Monodnaviria</taxon>
        <taxon>Shotokuvirae</taxon>
        <taxon>Cossaviricota</taxon>
        <taxon>Papovaviricetes</taxon>
        <taxon>Zurhausenvirales</taxon>
        <taxon>Papillomaviridae</taxon>
    </lineage>
</organism>
<evidence type="ECO:0000256" key="16">
    <source>
        <dbReference type="HAMAP-Rule" id="MF_04006"/>
    </source>
</evidence>
<keyword evidence="15 16" id="KW-1119">Modulation of host cell apoptosis by virus</keyword>
<feature type="zinc finger region" evidence="16">
    <location>
        <begin position="26"/>
        <end position="62"/>
    </location>
</feature>
<keyword evidence="5 16" id="KW-1090">Inhibition of host innate immune response by virus</keyword>
<evidence type="ECO:0000256" key="6">
    <source>
        <dbReference type="ARBA" id="ARBA00022723"/>
    </source>
</evidence>
<evidence type="ECO:0000256" key="14">
    <source>
        <dbReference type="ARBA" id="ARBA00023280"/>
    </source>
</evidence>
<dbReference type="PROSITE" id="PS51257">
    <property type="entry name" value="PROKAR_LIPOPROTEIN"/>
    <property type="match status" value="1"/>
</dbReference>
<evidence type="ECO:0000256" key="15">
    <source>
        <dbReference type="ARBA" id="ARBA00023323"/>
    </source>
</evidence>
<dbReference type="GO" id="GO:0006355">
    <property type="term" value="P:regulation of DNA-templated transcription"/>
    <property type="evidence" value="ECO:0007669"/>
    <property type="project" value="UniProtKB-UniRule"/>
</dbReference>
<dbReference type="Pfam" id="PF00518">
    <property type="entry name" value="E6"/>
    <property type="match status" value="1"/>
</dbReference>
<dbReference type="GO" id="GO:0039502">
    <property type="term" value="P:symbiont-mediated suppression of host type I interferon-mediated signaling pathway"/>
    <property type="evidence" value="ECO:0007669"/>
    <property type="project" value="UniProtKB-UniRule"/>
</dbReference>
<dbReference type="GO" id="GO:0042025">
    <property type="term" value="C:host cell nucleus"/>
    <property type="evidence" value="ECO:0007669"/>
    <property type="project" value="UniProtKB-SubCell"/>
</dbReference>
<dbReference type="GO" id="GO:0003677">
    <property type="term" value="F:DNA binding"/>
    <property type="evidence" value="ECO:0007669"/>
    <property type="project" value="UniProtKB-UniRule"/>
</dbReference>
<keyword evidence="14 16" id="KW-0899">Viral immunoevasion</keyword>
<keyword evidence="9 16" id="KW-0805">Transcription regulation</keyword>
<evidence type="ECO:0000256" key="7">
    <source>
        <dbReference type="ARBA" id="ARBA00022771"/>
    </source>
</evidence>
<evidence type="ECO:0000256" key="8">
    <source>
        <dbReference type="ARBA" id="ARBA00022833"/>
    </source>
</evidence>
<comment type="subcellular location">
    <subcellularLocation>
        <location evidence="16 17">Host cytoplasm</location>
    </subcellularLocation>
    <subcellularLocation>
        <location evidence="16 17">Host nucleus</location>
    </subcellularLocation>
</comment>
<comment type="function">
    <text evidence="16">Plays a major role in the induction and maintenance of cellular transformation. E6 associates with host UBE3A/E6-AP ubiquitin-protein ligase and modulates its activity. Protects host keratinocytes from apoptosis by mediating the degradation of host BAK1. May also inhibit host immune response.</text>
</comment>
<dbReference type="GO" id="GO:0052170">
    <property type="term" value="P:symbiont-mediated suppression of host innate immune response"/>
    <property type="evidence" value="ECO:0007669"/>
    <property type="project" value="UniProtKB-KW"/>
</dbReference>
<dbReference type="Proteomes" id="UP000265809">
    <property type="component" value="Segment"/>
</dbReference>
<keyword evidence="10 16" id="KW-0238">DNA-binding</keyword>
<dbReference type="GO" id="GO:0052150">
    <property type="term" value="P:symbiont-mediated perturbation of host apoptosis"/>
    <property type="evidence" value="ECO:0007669"/>
    <property type="project" value="UniProtKB-KW"/>
</dbReference>
<name>A0A385KLQ1_9PAPI</name>
<dbReference type="Gene3D" id="3.30.240.40">
    <property type="entry name" value="E6 early regulatory protein"/>
    <property type="match status" value="2"/>
</dbReference>
<evidence type="ECO:0000256" key="13">
    <source>
        <dbReference type="ARBA" id="ARBA00023200"/>
    </source>
</evidence>
<reference evidence="18" key="1">
    <citation type="submission" date="2018-09" db="EMBL/GenBank/DDBJ databases">
        <title>Genomic sequences of papillomavirus from wild rats.</title>
        <authorList>
            <person name="Ling Y."/>
            <person name="Zhang W."/>
        </authorList>
    </citation>
    <scope>NUCLEOTIDE SEQUENCE [LARGE SCALE GENOMIC DNA]</scope>
    <source>
        <strain evidence="18">RPVnew-OR02-zj</strain>
    </source>
</reference>
<dbReference type="InterPro" id="IPR038575">
    <property type="entry name" value="E6_sf"/>
</dbReference>
<keyword evidence="11 16" id="KW-0010">Activator</keyword>
<evidence type="ECO:0000256" key="5">
    <source>
        <dbReference type="ARBA" id="ARBA00022632"/>
    </source>
</evidence>
<evidence type="ECO:0000256" key="12">
    <source>
        <dbReference type="ARBA" id="ARBA00023163"/>
    </source>
</evidence>
<keyword evidence="4 16" id="KW-0945">Host-virus interaction</keyword>
<feature type="zinc finger region" evidence="16">
    <location>
        <begin position="99"/>
        <end position="135"/>
    </location>
</feature>
<keyword evidence="2 16" id="KW-0244">Early protein</keyword>
<comment type="similarity">
    <text evidence="1 16 17">Belongs to the papillomaviridae E6 protein family.</text>
</comment>
<dbReference type="GO" id="GO:0006351">
    <property type="term" value="P:DNA-templated transcription"/>
    <property type="evidence" value="ECO:0007669"/>
    <property type="project" value="UniProtKB-UniRule"/>
</dbReference>
<evidence type="ECO:0000256" key="2">
    <source>
        <dbReference type="ARBA" id="ARBA00022518"/>
    </source>
</evidence>
<proteinExistence type="inferred from homology"/>
<evidence type="ECO:0000313" key="18">
    <source>
        <dbReference type="EMBL" id="AXZ95703.1"/>
    </source>
</evidence>
<dbReference type="HAMAP" id="MF_04006">
    <property type="entry name" value="HPV_E6"/>
    <property type="match status" value="1"/>
</dbReference>
<accession>A0A385KLQ1</accession>
<dbReference type="EMBL" id="MH892425">
    <property type="protein sequence ID" value="AXZ95703.1"/>
    <property type="molecule type" value="Genomic_DNA"/>
</dbReference>
<dbReference type="GO" id="GO:0039648">
    <property type="term" value="P:symbiont-mediated perturbation of host ubiquitin-like protein modification"/>
    <property type="evidence" value="ECO:0007669"/>
    <property type="project" value="UniProtKB-UniRule"/>
</dbReference>
<keyword evidence="6 16" id="KW-0479">Metal-binding</keyword>
<evidence type="ECO:0000256" key="17">
    <source>
        <dbReference type="RuleBase" id="RU363123"/>
    </source>
</evidence>
<dbReference type="GO" id="GO:0030430">
    <property type="term" value="C:host cell cytoplasm"/>
    <property type="evidence" value="ECO:0007669"/>
    <property type="project" value="UniProtKB-SubCell"/>
</dbReference>
<protein>
    <recommendedName>
        <fullName evidence="16 17">Protein E6</fullName>
    </recommendedName>
</protein>
<dbReference type="GO" id="GO:0008270">
    <property type="term" value="F:zinc ion binding"/>
    <property type="evidence" value="ECO:0007669"/>
    <property type="project" value="UniProtKB-KW"/>
</dbReference>